<feature type="non-terminal residue" evidence="1">
    <location>
        <position position="1"/>
    </location>
</feature>
<keyword evidence="2" id="KW-1185">Reference proteome</keyword>
<accession>A0A9N9E607</accession>
<dbReference type="OrthoDB" id="2312262at2759"/>
<gene>
    <name evidence="1" type="ORF">AMORRO_LOCUS10355</name>
</gene>
<organism evidence="1 2">
    <name type="scientific">Acaulospora morrowiae</name>
    <dbReference type="NCBI Taxonomy" id="94023"/>
    <lineage>
        <taxon>Eukaryota</taxon>
        <taxon>Fungi</taxon>
        <taxon>Fungi incertae sedis</taxon>
        <taxon>Mucoromycota</taxon>
        <taxon>Glomeromycotina</taxon>
        <taxon>Glomeromycetes</taxon>
        <taxon>Diversisporales</taxon>
        <taxon>Acaulosporaceae</taxon>
        <taxon>Acaulospora</taxon>
    </lineage>
</organism>
<dbReference type="Proteomes" id="UP000789342">
    <property type="component" value="Unassembled WGS sequence"/>
</dbReference>
<dbReference type="EMBL" id="CAJVPV010011290">
    <property type="protein sequence ID" value="CAG8659734.1"/>
    <property type="molecule type" value="Genomic_DNA"/>
</dbReference>
<comment type="caution">
    <text evidence="1">The sequence shown here is derived from an EMBL/GenBank/DDBJ whole genome shotgun (WGS) entry which is preliminary data.</text>
</comment>
<reference evidence="1" key="1">
    <citation type="submission" date="2021-06" db="EMBL/GenBank/DDBJ databases">
        <authorList>
            <person name="Kallberg Y."/>
            <person name="Tangrot J."/>
            <person name="Rosling A."/>
        </authorList>
    </citation>
    <scope>NUCLEOTIDE SEQUENCE</scope>
    <source>
        <strain evidence="1">CL551</strain>
    </source>
</reference>
<evidence type="ECO:0000313" key="1">
    <source>
        <dbReference type="EMBL" id="CAG8659734.1"/>
    </source>
</evidence>
<evidence type="ECO:0000313" key="2">
    <source>
        <dbReference type="Proteomes" id="UP000789342"/>
    </source>
</evidence>
<name>A0A9N9E607_9GLOM</name>
<sequence length="110" mass="12790">VTDVNLLPGSILNITVESPDYGNGHFSLQTDNGEYRRFLYDPIWVNGCTCDNCENIPLEYHSQWYFYRPTPPKGTYFDVWITIYWNCDLEGGGIVADCNSEIVHRRTYVR</sequence>
<proteinExistence type="predicted"/>
<protein>
    <submittedName>
        <fullName evidence="1">4899_t:CDS:1</fullName>
    </submittedName>
</protein>
<dbReference type="AlphaFoldDB" id="A0A9N9E607"/>